<feature type="compositionally biased region" description="Polar residues" evidence="4">
    <location>
        <begin position="18"/>
        <end position="28"/>
    </location>
</feature>
<evidence type="ECO:0000313" key="7">
    <source>
        <dbReference type="EMBL" id="GIL55217.1"/>
    </source>
</evidence>
<feature type="compositionally biased region" description="Basic and acidic residues" evidence="4">
    <location>
        <begin position="485"/>
        <end position="504"/>
    </location>
</feature>
<evidence type="ECO:0000256" key="4">
    <source>
        <dbReference type="SAM" id="MobiDB-lite"/>
    </source>
</evidence>
<dbReference type="EMBL" id="BNCO01000020">
    <property type="protein sequence ID" value="GIL55217.1"/>
    <property type="molecule type" value="Genomic_DNA"/>
</dbReference>
<dbReference type="SUPFAM" id="SSF49562">
    <property type="entry name" value="C2 domain (Calcium/lipid-binding domain, CaLB)"/>
    <property type="match status" value="1"/>
</dbReference>
<feature type="region of interest" description="Disordered" evidence="4">
    <location>
        <begin position="634"/>
        <end position="658"/>
    </location>
</feature>
<proteinExistence type="predicted"/>
<keyword evidence="8" id="KW-1185">Reference proteome</keyword>
<feature type="domain" description="Multiple C2" evidence="6">
    <location>
        <begin position="1434"/>
        <end position="1522"/>
    </location>
</feature>
<dbReference type="Proteomes" id="UP000747399">
    <property type="component" value="Unassembled WGS sequence"/>
</dbReference>
<evidence type="ECO:0000313" key="8">
    <source>
        <dbReference type="Proteomes" id="UP000747399"/>
    </source>
</evidence>
<sequence>MRSSLDTPFAQRGDTLGASLSSVRQSGSDGNGHAKLLTAVSDTLKRAQAWRPVQILSRGVSRVRRAATDIVGTVADDDGGGEGGSQHRFTDRRYHESSATFPPRRVMSLVPRRSLEAVDRSPSHGRGHSGNPTRSNSRRHGRSQHAVPVSTTRVQDGIKWVNLVKFVNLAKLFRPCLLPRNRRRVRFGPQAAPRGRLMPSSGGDCGKPSCDVSAGGAGINTGSLAAAVRPVYIQVRQGRQLVWPSFEGMDYSCFCVLLVGGQILGTTQAVPLGQGGGVAGGWGGGGGTGGGNTNTVQWNEGFSLPRSCFEGVPDGRVVLEVYSTEPVGDDVLVGQAELLLGPMLAAEHPHPLAAVLDLQALDEETGQVEPGTCGELHVAAWVEAEMVDTAAPRPYYLPTAAPADLGEAGVVTSNLTAPCGSKSMPQVVHSPLGTLYEEPCVVAFKISVVGLVNLGYGLVLGTSQNGVSKKRVRLESHRSSSNLRDAGDVREPRTPRDRDRERRSTQSSTGGKSSSSPGGGPNAQNIPFASASVTRGMSPYLDRLSRKQQQKRALRQVQNPLSVLDKSGGGTATMAAGCLPRLAFPFRSHKQRHLGSSRAAAATGAATDELIEEDDDAVAPSGIGAAGSSGGAIADDKIISGDDGDDGSSVTLNPTLPLSGMTTQDQAAGAGQGQGVFCYFKVSVDKQSHKSRLRWLPAPMSPPPGLNAMEQLQFLSDAATSVELHPSVFVFTLTRPLSNVPVGVTMYVTTSARRRGRVVGRLTIQLYDLLDRVLGAATGGELPSAQRPDMGVTGKKVEVIQLFEEAELGAVRLIVQVADVDERAALFHLPLVSDPQQLVSEGALGLGLAGGCSFLSASMLLGKGAPHSHGDGSGVRTGKYEQMRMLGPVLSDKELLRQVLKRSDVEPDVEDMFLTSYKRVGSRMAAGGGGLQARVLSFRRGGLDVSGGGGGWQLGRNTRHVEVIRIFKEALATAATGTGISGADKAASNPISTAPSSILANLFRDLDTLAFTDRMSSLERSPRVSIASRAEIGGGGDSTVAATGGGGGRGSPTAGAAGFNPRALGSLVLRIASINTSGALAGNSYCCIVKCGPHWLRTVDWSSSSQDNAGMPQWQVVFPLYNPTTILTVGIFTNSTKSVMGLTFNDNLALVSRVRLKLSSVRPFRRSWHIVAMYMNGTTGPIAPGAMPLVGVLGLKMQYSSLATLALSYFKPTAPESLYELDLEADMALKMEADARKISELWLASAQPPIPPEVAKLLLDDGRMTFQFTRTKNNWRRVKSGMRLLLSLNYWFKQICSWKSPQESLEVVFCIALLCYLPTIACKLFFYMTALQGLKGFMHFSCRVKALVDSGAEAAASALISPRAATGGGVEVRAAAAAAAAVAACGGTRETVGTMLDVTIGGGVVEAGSDDEAGEDSKVAVGTVAEFKRKFAELIELGLLLQNLFDDVASILERMQAVLSFQDVMASCLAIVGCVLLVGVVALLGFPTAVFLVLLWQVRPPSLRDALPPPPFIYFMKLPCKSAAEFG</sequence>
<keyword evidence="5" id="KW-0812">Transmembrane</keyword>
<evidence type="ECO:0000259" key="6">
    <source>
        <dbReference type="Pfam" id="PF08372"/>
    </source>
</evidence>
<feature type="compositionally biased region" description="Basic and acidic residues" evidence="4">
    <location>
        <begin position="113"/>
        <end position="122"/>
    </location>
</feature>
<protein>
    <recommendedName>
        <fullName evidence="6">Multiple C2 domain-containing protein</fullName>
    </recommendedName>
</protein>
<reference evidence="7" key="1">
    <citation type="journal article" date="2021" name="Proc. Natl. Acad. Sci. U.S.A.">
        <title>Three genomes in the algal genus Volvox reveal the fate of a haploid sex-determining region after a transition to homothallism.</title>
        <authorList>
            <person name="Yamamoto K."/>
            <person name="Hamaji T."/>
            <person name="Kawai-Toyooka H."/>
            <person name="Matsuzaki R."/>
            <person name="Takahashi F."/>
            <person name="Nishimura Y."/>
            <person name="Kawachi M."/>
            <person name="Noguchi H."/>
            <person name="Minakuchi Y."/>
            <person name="Umen J.G."/>
            <person name="Toyoda A."/>
            <person name="Nozaki H."/>
        </authorList>
    </citation>
    <scope>NUCLEOTIDE SEQUENCE</scope>
    <source>
        <strain evidence="7">NIES-3780</strain>
    </source>
</reference>
<evidence type="ECO:0000256" key="2">
    <source>
        <dbReference type="ARBA" id="ARBA00022737"/>
    </source>
</evidence>
<dbReference type="Pfam" id="PF08372">
    <property type="entry name" value="PRT_C"/>
    <property type="match status" value="1"/>
</dbReference>
<feature type="transmembrane region" description="Helical" evidence="5">
    <location>
        <begin position="1305"/>
        <end position="1326"/>
    </location>
</feature>
<keyword evidence="3 5" id="KW-0472">Membrane</keyword>
<feature type="compositionally biased region" description="Low complexity" evidence="4">
    <location>
        <begin position="505"/>
        <end position="516"/>
    </location>
</feature>
<gene>
    <name evidence="7" type="ORF">Vafri_10801</name>
</gene>
<dbReference type="GO" id="GO:0016020">
    <property type="term" value="C:membrane"/>
    <property type="evidence" value="ECO:0007669"/>
    <property type="project" value="UniProtKB-SubCell"/>
</dbReference>
<keyword evidence="5" id="KW-1133">Transmembrane helix</keyword>
<feature type="transmembrane region" description="Helical" evidence="5">
    <location>
        <begin position="1464"/>
        <end position="1496"/>
    </location>
</feature>
<feature type="region of interest" description="Disordered" evidence="4">
    <location>
        <begin position="467"/>
        <end position="527"/>
    </location>
</feature>
<feature type="region of interest" description="Disordered" evidence="4">
    <location>
        <begin position="73"/>
        <end position="151"/>
    </location>
</feature>
<accession>A0A8J4B7X2</accession>
<dbReference type="PANTHER" id="PTHR31425">
    <property type="entry name" value="PHOSPHORIBOSYLANTHRANILATE TRANSFERASE ISOFORM 1"/>
    <property type="match status" value="1"/>
</dbReference>
<keyword evidence="2" id="KW-0677">Repeat</keyword>
<dbReference type="CDD" id="cd00030">
    <property type="entry name" value="C2"/>
    <property type="match status" value="1"/>
</dbReference>
<comment type="caution">
    <text evidence="7">The sequence shown here is derived from an EMBL/GenBank/DDBJ whole genome shotgun (WGS) entry which is preliminary data.</text>
</comment>
<dbReference type="InterPro" id="IPR035892">
    <property type="entry name" value="C2_domain_sf"/>
</dbReference>
<organism evidence="7 8">
    <name type="scientific">Volvox africanus</name>
    <dbReference type="NCBI Taxonomy" id="51714"/>
    <lineage>
        <taxon>Eukaryota</taxon>
        <taxon>Viridiplantae</taxon>
        <taxon>Chlorophyta</taxon>
        <taxon>core chlorophytes</taxon>
        <taxon>Chlorophyceae</taxon>
        <taxon>CS clade</taxon>
        <taxon>Chlamydomonadales</taxon>
        <taxon>Volvocaceae</taxon>
        <taxon>Volvox</taxon>
    </lineage>
</organism>
<evidence type="ECO:0000256" key="3">
    <source>
        <dbReference type="ARBA" id="ARBA00023136"/>
    </source>
</evidence>
<comment type="subcellular location">
    <subcellularLocation>
        <location evidence="1">Membrane</location>
    </subcellularLocation>
</comment>
<name>A0A8J4B7X2_9CHLO</name>
<evidence type="ECO:0000256" key="5">
    <source>
        <dbReference type="SAM" id="Phobius"/>
    </source>
</evidence>
<feature type="region of interest" description="Disordered" evidence="4">
    <location>
        <begin position="1"/>
        <end position="34"/>
    </location>
</feature>
<evidence type="ECO:0000256" key="1">
    <source>
        <dbReference type="ARBA" id="ARBA00004370"/>
    </source>
</evidence>
<dbReference type="PANTHER" id="PTHR31425:SF50">
    <property type="entry name" value="FT-INTERACTING PROTEIN 3-RELATED"/>
    <property type="match status" value="1"/>
</dbReference>
<dbReference type="InterPro" id="IPR013583">
    <property type="entry name" value="MCTP_C"/>
</dbReference>
<dbReference type="InterPro" id="IPR047259">
    <property type="entry name" value="QUIRKY-like"/>
</dbReference>